<proteinExistence type="predicted"/>
<evidence type="ECO:0008006" key="4">
    <source>
        <dbReference type="Google" id="ProtNLM"/>
    </source>
</evidence>
<dbReference type="RefSeq" id="WP_102910593.1">
    <property type="nucleotide sequence ID" value="NZ_POUC01000151.1"/>
</dbReference>
<keyword evidence="3" id="KW-1185">Reference proteome</keyword>
<reference evidence="2 3" key="1">
    <citation type="submission" date="2018-01" db="EMBL/GenBank/DDBJ databases">
        <title>Draft genome sequence of Streptomyces sp. 13K301.</title>
        <authorList>
            <person name="Sahin N."/>
            <person name="Saygin H."/>
            <person name="Ay H."/>
        </authorList>
    </citation>
    <scope>NUCLEOTIDE SEQUENCE [LARGE SCALE GENOMIC DNA]</scope>
    <source>
        <strain evidence="2 3">13K301</strain>
    </source>
</reference>
<protein>
    <recommendedName>
        <fullName evidence="4">CBM-cenC domain-containing protein</fullName>
    </recommendedName>
</protein>
<dbReference type="InterPro" id="IPR008979">
    <property type="entry name" value="Galactose-bd-like_sf"/>
</dbReference>
<name>A0A2N8TMT4_9ACTN</name>
<evidence type="ECO:0000256" key="1">
    <source>
        <dbReference type="SAM" id="MobiDB-lite"/>
    </source>
</evidence>
<sequence>MELNLRGELHIGGVWVDATGKILKRQALTHTRGRQDQGARVDPSDLRPLLNNTDGRYSPDNPMGPYYGQFGRNTPFRLSLRSGPTFLEIPENGGDASTPDAAALDITGDIDVRVDLTLLNWLQPLPGTTGIFDLFAKYSGSGRSWLLGTLNDTLLFRWSQDGTAILNAQSVPLPIPAGGRLALRATLDVDNGAAGRTITFYTAPGLDGPWTQLGSPVVQAGTTSIANTATALKVGDATDFVFTEALGRIHKAEVRNGINGVVVAAPDFTAQAPGTASFVDSAGRTWTVNGGASITNRRTRLSHELAAYPTRWHPSGKHVWVEAQTAGILRRLGRGTKALDSTLRRRIPSYGPLAYWPMEDGQTATQAASPIAGVRPLSLSRVDWASADSLPSSNPLPVLASGGGELPMMYGRIPAPATAQTSWQVQWIYRLDQANTTLNTYMRILSTGTVREWYIQQRDTEIRIIGKDDDGTTVFSNNFATGPDLFGQWIQVRFEVNQDGANVDWQLIFTDVGGDAGAASGTFAGTVGRPTAVASPPDGYSSNLDGLALGHISAWAPWVGGNGFTAYQGAIEAWTGETSGERMRRLAAEENLPLTVCGVVAEQEPVGPQRPDAILNLLQDAADADGGILYEDRERPALRYRDRAGMYNQRPALVLDYAAPGLAPPLEPTGDDDATANDVTVSRTGGSSARAVLEEGALSVQAPPNGVGPYDTSVTLNLHDDEQAGPQAYWRLHLGTYEGRRYPQVHVMVHQAPELAEQILATDVGDKIVIRNPPRWLAPGDIELIVEGYEETWASEFQWDIVYNCTPGAPWEVGAVEDPERARADTDLSRTAAAIGTTDTSVYVDTPVEPVWISANPALNTNPDFATDLSGWFGNGGVIERVAAPEPKPFQGAWAMRFTPDGVAQFPNAGSATVPVTAGQQYVVSGWLRCATSRTVNLNLNWFQAGGSYLSTSANGITVTADTWTWFELTATAPAGALTANAAPTVSNFPPSADVLWAHQVTLRPAGGSPFDFPMDIQAGGEVMTATAIADSVRDAFGRTMAGGWGTADSGQAWSTVGNAADFSVGSGYGAVAQPATGIAHLTLVPAPGPDVDLYIDVATSVVAAGASLFGGPVIRAADNANWYGARIDFTTAAGIVLTLRKRVANVETQLATFTSGLTHTAGTFYRIRLQAQGTTLRAKVWLATSPEPKTWQVQATDSALSAAAGIGTRSFANTGSTAVNPQIRFDNVQIVNPQRFSVARSRNGIVKAHPAGTDVRLAKPTIVAL</sequence>
<dbReference type="OrthoDB" id="3304698at2"/>
<evidence type="ECO:0000313" key="3">
    <source>
        <dbReference type="Proteomes" id="UP000235943"/>
    </source>
</evidence>
<evidence type="ECO:0000313" key="2">
    <source>
        <dbReference type="EMBL" id="PNG20325.1"/>
    </source>
</evidence>
<dbReference type="AlphaFoldDB" id="A0A2N8TMT4"/>
<feature type="compositionally biased region" description="Basic and acidic residues" evidence="1">
    <location>
        <begin position="33"/>
        <end position="45"/>
    </location>
</feature>
<comment type="caution">
    <text evidence="2">The sequence shown here is derived from an EMBL/GenBank/DDBJ whole genome shotgun (WGS) entry which is preliminary data.</text>
</comment>
<dbReference type="Proteomes" id="UP000235943">
    <property type="component" value="Unassembled WGS sequence"/>
</dbReference>
<feature type="region of interest" description="Disordered" evidence="1">
    <location>
        <begin position="29"/>
        <end position="61"/>
    </location>
</feature>
<gene>
    <name evidence="2" type="ORF">C1J00_20900</name>
</gene>
<dbReference type="SUPFAM" id="SSF49785">
    <property type="entry name" value="Galactose-binding domain-like"/>
    <property type="match status" value="1"/>
</dbReference>
<accession>A0A2N8TMT4</accession>
<dbReference type="EMBL" id="POUC01000151">
    <property type="protein sequence ID" value="PNG20325.1"/>
    <property type="molecule type" value="Genomic_DNA"/>
</dbReference>
<dbReference type="Gene3D" id="2.60.120.260">
    <property type="entry name" value="Galactose-binding domain-like"/>
    <property type="match status" value="1"/>
</dbReference>
<organism evidence="2 3">
    <name type="scientific">Streptomyces cahuitamycinicus</name>
    <dbReference type="NCBI Taxonomy" id="2070367"/>
    <lineage>
        <taxon>Bacteria</taxon>
        <taxon>Bacillati</taxon>
        <taxon>Actinomycetota</taxon>
        <taxon>Actinomycetes</taxon>
        <taxon>Kitasatosporales</taxon>
        <taxon>Streptomycetaceae</taxon>
        <taxon>Streptomyces</taxon>
    </lineage>
</organism>